<accession>A0A101NN86</accession>
<dbReference type="AlphaFoldDB" id="A0A101NN86"/>
<gene>
    <name evidence="2" type="ORF">AQI88_12575</name>
</gene>
<evidence type="ECO:0000313" key="2">
    <source>
        <dbReference type="EMBL" id="KUM96358.1"/>
    </source>
</evidence>
<keyword evidence="3" id="KW-1185">Reference proteome</keyword>
<name>A0A101NN86_9ACTN</name>
<dbReference type="Proteomes" id="UP000054241">
    <property type="component" value="Unassembled WGS sequence"/>
</dbReference>
<dbReference type="EMBL" id="LMWL01000019">
    <property type="protein sequence ID" value="KUM96358.1"/>
    <property type="molecule type" value="Genomic_DNA"/>
</dbReference>
<evidence type="ECO:0000313" key="3">
    <source>
        <dbReference type="Proteomes" id="UP000054241"/>
    </source>
</evidence>
<feature type="compositionally biased region" description="Low complexity" evidence="1">
    <location>
        <begin position="131"/>
        <end position="152"/>
    </location>
</feature>
<feature type="region of interest" description="Disordered" evidence="1">
    <location>
        <begin position="108"/>
        <end position="155"/>
    </location>
</feature>
<evidence type="ECO:0000256" key="1">
    <source>
        <dbReference type="SAM" id="MobiDB-lite"/>
    </source>
</evidence>
<protein>
    <submittedName>
        <fullName evidence="2">Uncharacterized protein</fullName>
    </submittedName>
</protein>
<reference evidence="2 3" key="1">
    <citation type="submission" date="2015-10" db="EMBL/GenBank/DDBJ databases">
        <title>Draft genome sequence of Streptomyces cellostaticus DSM 40189, type strain for the species Streptomyces cellostaticus.</title>
        <authorList>
            <person name="Ruckert C."/>
            <person name="Winkler A."/>
            <person name="Kalinowski J."/>
            <person name="Kampfer P."/>
            <person name="Glaeser S."/>
        </authorList>
    </citation>
    <scope>NUCLEOTIDE SEQUENCE [LARGE SCALE GENOMIC DNA]</scope>
    <source>
        <strain evidence="2 3">DSM 40189</strain>
    </source>
</reference>
<sequence length="171" mass="17808">MGGQKGFHVSCFQRPGRTDAETEPDVCRPRAIARLGPPGGPCRPAHRLQVSRSIGRGRTVRVGSGVLGGGAACARDALARSRRAQLPGACARLAGFCMALSAGTMPASGAPSPHFVSCSEPAPRQPRRVSARPFPRQPPAASRQPPAASRQPDWLGAHDFDVLAGEFSAPA</sequence>
<organism evidence="2 3">
    <name type="scientific">Streptomyces cellostaticus</name>
    <dbReference type="NCBI Taxonomy" id="67285"/>
    <lineage>
        <taxon>Bacteria</taxon>
        <taxon>Bacillati</taxon>
        <taxon>Actinomycetota</taxon>
        <taxon>Actinomycetes</taxon>
        <taxon>Kitasatosporales</taxon>
        <taxon>Streptomycetaceae</taxon>
        <taxon>Streptomyces</taxon>
    </lineage>
</organism>
<proteinExistence type="predicted"/>
<comment type="caution">
    <text evidence="2">The sequence shown here is derived from an EMBL/GenBank/DDBJ whole genome shotgun (WGS) entry which is preliminary data.</text>
</comment>